<evidence type="ECO:0000259" key="4">
    <source>
        <dbReference type="PROSITE" id="PS50076"/>
    </source>
</evidence>
<dbReference type="GO" id="GO:0071218">
    <property type="term" value="P:cellular response to misfolded protein"/>
    <property type="evidence" value="ECO:0007669"/>
    <property type="project" value="TreeGrafter"/>
</dbReference>
<sequence>MFILSRIFFFLLIIDDTIENDIHSRIKRQERRKFSRPGETSKQSDRLHVVDRLAQPTQNSDVIKRILSRNPNDYYGILGLDKRATWSDVHKAYSKLNLLVHPDKNKSPDATKATQMLNRARDELRKILLDQNGRPRTVKTEISVTVNMNYAKNQNVVHETAMTTTEPRATLKEKDTLSSSNPMYLIIGFAISIVGIVLLAKHFKQSQQPMKIVTSEVIVIPECNSDASEINDDGDPMNNRNYDLLNT</sequence>
<keyword evidence="2" id="KW-0472">Membrane</keyword>
<feature type="compositionally biased region" description="Polar residues" evidence="1">
    <location>
        <begin position="238"/>
        <end position="247"/>
    </location>
</feature>
<dbReference type="GO" id="GO:0030544">
    <property type="term" value="F:Hsp70 protein binding"/>
    <property type="evidence" value="ECO:0007669"/>
    <property type="project" value="TreeGrafter"/>
</dbReference>
<protein>
    <recommendedName>
        <fullName evidence="4">J domain-containing protein</fullName>
    </recommendedName>
</protein>
<keyword evidence="2" id="KW-0812">Transmembrane</keyword>
<dbReference type="SUPFAM" id="SSF46565">
    <property type="entry name" value="Chaperone J-domain"/>
    <property type="match status" value="1"/>
</dbReference>
<evidence type="ECO:0000313" key="6">
    <source>
        <dbReference type="Proteomes" id="UP000663828"/>
    </source>
</evidence>
<feature type="region of interest" description="Disordered" evidence="1">
    <location>
        <begin position="226"/>
        <end position="247"/>
    </location>
</feature>
<dbReference type="PROSITE" id="PS50076">
    <property type="entry name" value="DNAJ_2"/>
    <property type="match status" value="1"/>
</dbReference>
<name>A0A814WN97_ADIRI</name>
<evidence type="ECO:0000256" key="1">
    <source>
        <dbReference type="SAM" id="MobiDB-lite"/>
    </source>
</evidence>
<accession>A0A814WN97</accession>
<dbReference type="AlphaFoldDB" id="A0A814WN97"/>
<keyword evidence="6" id="KW-1185">Reference proteome</keyword>
<organism evidence="5 6">
    <name type="scientific">Adineta ricciae</name>
    <name type="common">Rotifer</name>
    <dbReference type="NCBI Taxonomy" id="249248"/>
    <lineage>
        <taxon>Eukaryota</taxon>
        <taxon>Metazoa</taxon>
        <taxon>Spiralia</taxon>
        <taxon>Gnathifera</taxon>
        <taxon>Rotifera</taxon>
        <taxon>Eurotatoria</taxon>
        <taxon>Bdelloidea</taxon>
        <taxon>Adinetida</taxon>
        <taxon>Adinetidae</taxon>
        <taxon>Adineta</taxon>
    </lineage>
</organism>
<dbReference type="InterPro" id="IPR036869">
    <property type="entry name" value="J_dom_sf"/>
</dbReference>
<feature type="transmembrane region" description="Helical" evidence="2">
    <location>
        <begin position="182"/>
        <end position="200"/>
    </location>
</feature>
<dbReference type="Proteomes" id="UP000663828">
    <property type="component" value="Unassembled WGS sequence"/>
</dbReference>
<dbReference type="PRINTS" id="PR00625">
    <property type="entry name" value="JDOMAIN"/>
</dbReference>
<keyword evidence="3" id="KW-0732">Signal</keyword>
<keyword evidence="2" id="KW-1133">Transmembrane helix</keyword>
<evidence type="ECO:0000256" key="3">
    <source>
        <dbReference type="SAM" id="SignalP"/>
    </source>
</evidence>
<evidence type="ECO:0000313" key="5">
    <source>
        <dbReference type="EMBL" id="CAF1203476.1"/>
    </source>
</evidence>
<dbReference type="GO" id="GO:0005789">
    <property type="term" value="C:endoplasmic reticulum membrane"/>
    <property type="evidence" value="ECO:0007669"/>
    <property type="project" value="TreeGrafter"/>
</dbReference>
<feature type="chain" id="PRO_5032444742" description="J domain-containing protein" evidence="3">
    <location>
        <begin position="20"/>
        <end position="247"/>
    </location>
</feature>
<dbReference type="Gene3D" id="1.10.287.110">
    <property type="entry name" value="DnaJ domain"/>
    <property type="match status" value="1"/>
</dbReference>
<evidence type="ECO:0000256" key="2">
    <source>
        <dbReference type="SAM" id="Phobius"/>
    </source>
</evidence>
<dbReference type="SMART" id="SM00271">
    <property type="entry name" value="DnaJ"/>
    <property type="match status" value="1"/>
</dbReference>
<dbReference type="Pfam" id="PF00226">
    <property type="entry name" value="DnaJ"/>
    <property type="match status" value="1"/>
</dbReference>
<reference evidence="5" key="1">
    <citation type="submission" date="2021-02" db="EMBL/GenBank/DDBJ databases">
        <authorList>
            <person name="Nowell W R."/>
        </authorList>
    </citation>
    <scope>NUCLEOTIDE SEQUENCE</scope>
</reference>
<dbReference type="CDD" id="cd06257">
    <property type="entry name" value="DnaJ"/>
    <property type="match status" value="1"/>
</dbReference>
<dbReference type="PANTHER" id="PTHR43908:SF3">
    <property type="entry name" value="AT29763P-RELATED"/>
    <property type="match status" value="1"/>
</dbReference>
<feature type="signal peptide" evidence="3">
    <location>
        <begin position="1"/>
        <end position="19"/>
    </location>
</feature>
<dbReference type="InterPro" id="IPR051100">
    <property type="entry name" value="DnaJ_subfamily_B/C"/>
</dbReference>
<dbReference type="InterPro" id="IPR001623">
    <property type="entry name" value="DnaJ_domain"/>
</dbReference>
<feature type="domain" description="J" evidence="4">
    <location>
        <begin position="73"/>
        <end position="133"/>
    </location>
</feature>
<gene>
    <name evidence="5" type="ORF">XAT740_LOCUS23808</name>
</gene>
<comment type="caution">
    <text evidence="5">The sequence shown here is derived from an EMBL/GenBank/DDBJ whole genome shotgun (WGS) entry which is preliminary data.</text>
</comment>
<dbReference type="EMBL" id="CAJNOR010001815">
    <property type="protein sequence ID" value="CAF1203476.1"/>
    <property type="molecule type" value="Genomic_DNA"/>
</dbReference>
<proteinExistence type="predicted"/>
<dbReference type="PANTHER" id="PTHR43908">
    <property type="entry name" value="AT29763P-RELATED"/>
    <property type="match status" value="1"/>
</dbReference>